<feature type="non-terminal residue" evidence="1">
    <location>
        <position position="1"/>
    </location>
</feature>
<dbReference type="AlphaFoldDB" id="U4U3C7"/>
<accession>U4U3C7</accession>
<evidence type="ECO:0000313" key="1">
    <source>
        <dbReference type="EMBL" id="ERL88374.1"/>
    </source>
</evidence>
<evidence type="ECO:0000313" key="2">
    <source>
        <dbReference type="Proteomes" id="UP000030742"/>
    </source>
</evidence>
<gene>
    <name evidence="1" type="ORF">D910_05760</name>
</gene>
<dbReference type="EMBL" id="KB632056">
    <property type="protein sequence ID" value="ERL88374.1"/>
    <property type="molecule type" value="Genomic_DNA"/>
</dbReference>
<organism evidence="1 2">
    <name type="scientific">Dendroctonus ponderosae</name>
    <name type="common">Mountain pine beetle</name>
    <dbReference type="NCBI Taxonomy" id="77166"/>
    <lineage>
        <taxon>Eukaryota</taxon>
        <taxon>Metazoa</taxon>
        <taxon>Ecdysozoa</taxon>
        <taxon>Arthropoda</taxon>
        <taxon>Hexapoda</taxon>
        <taxon>Insecta</taxon>
        <taxon>Pterygota</taxon>
        <taxon>Neoptera</taxon>
        <taxon>Endopterygota</taxon>
        <taxon>Coleoptera</taxon>
        <taxon>Polyphaga</taxon>
        <taxon>Cucujiformia</taxon>
        <taxon>Curculionidae</taxon>
        <taxon>Scolytinae</taxon>
        <taxon>Dendroctonus</taxon>
    </lineage>
</organism>
<name>U4U3C7_DENPD</name>
<reference evidence="1 2" key="1">
    <citation type="journal article" date="2013" name="Genome Biol.">
        <title>Draft genome of the mountain pine beetle, Dendroctonus ponderosae Hopkins, a major forest pest.</title>
        <authorList>
            <person name="Keeling C.I."/>
            <person name="Yuen M.M."/>
            <person name="Liao N.Y."/>
            <person name="Docking T.R."/>
            <person name="Chan S.K."/>
            <person name="Taylor G.A."/>
            <person name="Palmquist D.L."/>
            <person name="Jackman S.D."/>
            <person name="Nguyen A."/>
            <person name="Li M."/>
            <person name="Henderson H."/>
            <person name="Janes J.K."/>
            <person name="Zhao Y."/>
            <person name="Pandoh P."/>
            <person name="Moore R."/>
            <person name="Sperling F.A."/>
            <person name="Huber D.P."/>
            <person name="Birol I."/>
            <person name="Jones S.J."/>
            <person name="Bohlmann J."/>
        </authorList>
    </citation>
    <scope>NUCLEOTIDE SEQUENCE</scope>
</reference>
<sequence>TSLSEDYFEAHTYLGVVKSLDTARRVSEIALQDGHPYTFTVHFKIFKCNAENRSYRATETIALHSYQHEVIHCLVWLVNNLELVLMCLLYIHGTPELTIQQLPITSQVPNKKVASERPEEADSKNFDPCEQCSVDFRITLLMLLLQDF</sequence>
<dbReference type="Proteomes" id="UP000030742">
    <property type="component" value="Unassembled WGS sequence"/>
</dbReference>
<proteinExistence type="predicted"/>
<protein>
    <submittedName>
        <fullName evidence="1">Uncharacterized protein</fullName>
    </submittedName>
</protein>